<dbReference type="EMBL" id="BLZH01000013">
    <property type="protein sequence ID" value="GFP59340.1"/>
    <property type="molecule type" value="Genomic_DNA"/>
</dbReference>
<comment type="caution">
    <text evidence="1">The sequence shown here is derived from an EMBL/GenBank/DDBJ whole genome shotgun (WGS) entry which is preliminary data.</text>
</comment>
<protein>
    <submittedName>
        <fullName evidence="1">Uncharacterized protein</fullName>
    </submittedName>
</protein>
<reference evidence="1 2" key="1">
    <citation type="submission" date="2020-07" db="EMBL/GenBank/DDBJ databases">
        <title>Trichoderma asperellum IC-1 whole genome shotgun sequence.</title>
        <authorList>
            <person name="Kanamasa S."/>
            <person name="Takahashi H."/>
        </authorList>
    </citation>
    <scope>NUCLEOTIDE SEQUENCE [LARGE SCALE GENOMIC DNA]</scope>
    <source>
        <strain evidence="1 2">IC-1</strain>
    </source>
</reference>
<dbReference type="AlphaFoldDB" id="A0A6V8R453"/>
<organism evidence="1 2">
    <name type="scientific">Trichoderma asperellum</name>
    <name type="common">Filamentous fungus</name>
    <dbReference type="NCBI Taxonomy" id="101201"/>
    <lineage>
        <taxon>Eukaryota</taxon>
        <taxon>Fungi</taxon>
        <taxon>Dikarya</taxon>
        <taxon>Ascomycota</taxon>
        <taxon>Pezizomycotina</taxon>
        <taxon>Sordariomycetes</taxon>
        <taxon>Hypocreomycetidae</taxon>
        <taxon>Hypocreales</taxon>
        <taxon>Hypocreaceae</taxon>
        <taxon>Trichoderma</taxon>
    </lineage>
</organism>
<gene>
    <name evidence="1" type="ORF">TASIC1_0013003500</name>
</gene>
<proteinExistence type="predicted"/>
<dbReference type="Proteomes" id="UP000517252">
    <property type="component" value="Unassembled WGS sequence"/>
</dbReference>
<accession>A0A6V8R453</accession>
<evidence type="ECO:0000313" key="1">
    <source>
        <dbReference type="EMBL" id="GFP59340.1"/>
    </source>
</evidence>
<sequence length="363" mass="41441">MNCLCECSYVVPARGPEPEYENPIFHHWQVSQSGYNFYFCASHRAYHCMYIDGNLDQPYCGECAPFYYQGYPNIVWQKDLDRHAEPPATRLNNPINIAYELIRMNLAIRANNETRGQHRHTPTADAESVDNRATLADLLRMPSANDVPRPGIAVPRDHFTYEGLGTVLVGSPRQRGLFRLAFRNYAGAVGWMPCGPEIGRRAEFLNLAQHEEFGDPIFKSARLWACKVQGYLYLPKDIRWILWSIYMLSNEVLYNSQEDDEQVLWGMRVWLNDLYFTAQKLFDRYQLEMPIPMPEHNWLERPIGRFNPPAGATEQEAMGGQPNPPVVSDMGVDSDISSFVDLAVVDESSGEDTLNEGDSELGF</sequence>
<dbReference type="OrthoDB" id="4864073at2759"/>
<evidence type="ECO:0000313" key="2">
    <source>
        <dbReference type="Proteomes" id="UP000517252"/>
    </source>
</evidence>
<name>A0A6V8R453_TRIAP</name>